<comment type="similarity">
    <text evidence="3 9">Belongs to the riboflavin transporter family.</text>
</comment>
<evidence type="ECO:0000256" key="8">
    <source>
        <dbReference type="ARBA" id="ARBA00023136"/>
    </source>
</evidence>
<keyword evidence="6 9" id="KW-0812">Transmembrane</keyword>
<accession>A0A0C2JVJ7</accession>
<name>A0A0C2JVJ7_THEKT</name>
<feature type="transmembrane region" description="Helical" evidence="9">
    <location>
        <begin position="373"/>
        <end position="393"/>
    </location>
</feature>
<dbReference type="InterPro" id="IPR009357">
    <property type="entry name" value="Riboflavin_transptr"/>
</dbReference>
<evidence type="ECO:0000256" key="5">
    <source>
        <dbReference type="ARBA" id="ARBA00022475"/>
    </source>
</evidence>
<feature type="transmembrane region" description="Helical" evidence="9">
    <location>
        <begin position="106"/>
        <end position="128"/>
    </location>
</feature>
<evidence type="ECO:0000313" key="11">
    <source>
        <dbReference type="Proteomes" id="UP000031668"/>
    </source>
</evidence>
<dbReference type="GO" id="GO:0005886">
    <property type="term" value="C:plasma membrane"/>
    <property type="evidence" value="ECO:0007669"/>
    <property type="project" value="UniProtKB-SubCell"/>
</dbReference>
<evidence type="ECO:0000256" key="9">
    <source>
        <dbReference type="RuleBase" id="RU368035"/>
    </source>
</evidence>
<gene>
    <name evidence="10" type="ORF">RF11_09438</name>
</gene>
<evidence type="ECO:0000313" key="10">
    <source>
        <dbReference type="EMBL" id="KII73448.1"/>
    </source>
</evidence>
<sequence>MDIHWPTFILLGVFAGGTWLGIAAIYSQLPLLVSVLPEGHKSFSLTTVITQVSNVSILSYALIRRFWMNMALEKWILFIILLTNNLILIVPTIQADKILYLGNTPVSLPLFSSTFILGFFSTLSTVVIHPFMGVYPPQYVTGFYIGLSAGNIVPSLLALVQGSNVVNISCSNMTSKLTHLSTKCNNNTQFIQILEGKLFSTKTFFTIMVLCTTVSLIAFISLNVVKSLVAIKIQPNLDKEKLPRSGSEDLEVSLTNLNEDQEKITLNQPKTSLSSDSIILLVNVFVIAMLSFAIILGMLSYTAGSYAYYTLSVSTNLYLAFQAFANLVMIKWTFSSRIVLSVITSLIFLLTIIMFVIALLAQKGILIQGTFGSVIVVCILFYIITTLIINLTLSD</sequence>
<feature type="transmembrane region" description="Helical" evidence="9">
    <location>
        <begin position="7"/>
        <end position="31"/>
    </location>
</feature>
<evidence type="ECO:0000256" key="4">
    <source>
        <dbReference type="ARBA" id="ARBA00022448"/>
    </source>
</evidence>
<protein>
    <recommendedName>
        <fullName evidence="9">Riboflavin transporter</fullName>
    </recommendedName>
</protein>
<dbReference type="EMBL" id="JWZT01000833">
    <property type="protein sequence ID" value="KII73448.1"/>
    <property type="molecule type" value="Genomic_DNA"/>
</dbReference>
<dbReference type="Proteomes" id="UP000031668">
    <property type="component" value="Unassembled WGS sequence"/>
</dbReference>
<dbReference type="PANTHER" id="PTHR12929:SF10">
    <property type="entry name" value="RIBOFLAVIN TRANSPORTER"/>
    <property type="match status" value="1"/>
</dbReference>
<feature type="transmembrane region" description="Helical" evidence="9">
    <location>
        <begin position="75"/>
        <end position="94"/>
    </location>
</feature>
<dbReference type="GO" id="GO:0032217">
    <property type="term" value="F:riboflavin transmembrane transporter activity"/>
    <property type="evidence" value="ECO:0007669"/>
    <property type="project" value="UniProtKB-UniRule"/>
</dbReference>
<dbReference type="AlphaFoldDB" id="A0A0C2JVJ7"/>
<dbReference type="PANTHER" id="PTHR12929">
    <property type="entry name" value="SOLUTE CARRIER FAMILY 52"/>
    <property type="match status" value="1"/>
</dbReference>
<proteinExistence type="inferred from homology"/>
<evidence type="ECO:0000256" key="3">
    <source>
        <dbReference type="ARBA" id="ARBA00006366"/>
    </source>
</evidence>
<feature type="transmembrane region" description="Helical" evidence="9">
    <location>
        <begin position="204"/>
        <end position="225"/>
    </location>
</feature>
<keyword evidence="8 9" id="KW-0472">Membrane</keyword>
<evidence type="ECO:0000256" key="7">
    <source>
        <dbReference type="ARBA" id="ARBA00022989"/>
    </source>
</evidence>
<comment type="catalytic activity">
    <reaction evidence="1 9">
        <text>riboflavin(in) = riboflavin(out)</text>
        <dbReference type="Rhea" id="RHEA:35015"/>
        <dbReference type="ChEBI" id="CHEBI:57986"/>
    </reaction>
</comment>
<comment type="function">
    <text evidence="9">Plasma membrane transporter mediating the uptake by cells of the water soluble vitamin B2/riboflavin that plays a key role in biochemical oxidation-reduction reactions of the carbohydrate, lipid, and amino acid metabolism.</text>
</comment>
<evidence type="ECO:0000256" key="1">
    <source>
        <dbReference type="ARBA" id="ARBA00000215"/>
    </source>
</evidence>
<comment type="caution">
    <text evidence="10">The sequence shown here is derived from an EMBL/GenBank/DDBJ whole genome shotgun (WGS) entry which is preliminary data.</text>
</comment>
<keyword evidence="7 9" id="KW-1133">Transmembrane helix</keyword>
<feature type="transmembrane region" description="Helical" evidence="9">
    <location>
        <begin position="306"/>
        <end position="327"/>
    </location>
</feature>
<feature type="transmembrane region" description="Helical" evidence="9">
    <location>
        <begin position="339"/>
        <end position="361"/>
    </location>
</feature>
<evidence type="ECO:0000256" key="2">
    <source>
        <dbReference type="ARBA" id="ARBA00004651"/>
    </source>
</evidence>
<organism evidence="10 11">
    <name type="scientific">Thelohanellus kitauei</name>
    <name type="common">Myxosporean</name>
    <dbReference type="NCBI Taxonomy" id="669202"/>
    <lineage>
        <taxon>Eukaryota</taxon>
        <taxon>Metazoa</taxon>
        <taxon>Cnidaria</taxon>
        <taxon>Myxozoa</taxon>
        <taxon>Myxosporea</taxon>
        <taxon>Bivalvulida</taxon>
        <taxon>Platysporina</taxon>
        <taxon>Myxobolidae</taxon>
        <taxon>Thelohanellus</taxon>
    </lineage>
</organism>
<reference evidence="10 11" key="1">
    <citation type="journal article" date="2014" name="Genome Biol. Evol.">
        <title>The genome of the myxosporean Thelohanellus kitauei shows adaptations to nutrient acquisition within its fish host.</title>
        <authorList>
            <person name="Yang Y."/>
            <person name="Xiong J."/>
            <person name="Zhou Z."/>
            <person name="Huo F."/>
            <person name="Miao W."/>
            <person name="Ran C."/>
            <person name="Liu Y."/>
            <person name="Zhang J."/>
            <person name="Feng J."/>
            <person name="Wang M."/>
            <person name="Wang M."/>
            <person name="Wang L."/>
            <person name="Yao B."/>
        </authorList>
    </citation>
    <scope>NUCLEOTIDE SEQUENCE [LARGE SCALE GENOMIC DNA]</scope>
    <source>
        <strain evidence="10">Wuqing</strain>
    </source>
</reference>
<comment type="subcellular location">
    <subcellularLocation>
        <location evidence="2 9">Cell membrane</location>
        <topology evidence="2 9">Multi-pass membrane protein</topology>
    </subcellularLocation>
</comment>
<keyword evidence="4 9" id="KW-0813">Transport</keyword>
<dbReference type="OrthoDB" id="9995836at2759"/>
<feature type="transmembrane region" description="Helical" evidence="9">
    <location>
        <begin position="43"/>
        <end position="63"/>
    </location>
</feature>
<evidence type="ECO:0000256" key="6">
    <source>
        <dbReference type="ARBA" id="ARBA00022692"/>
    </source>
</evidence>
<dbReference type="Pfam" id="PF06237">
    <property type="entry name" value="SLC52_ribofla_tr"/>
    <property type="match status" value="1"/>
</dbReference>
<feature type="transmembrane region" description="Helical" evidence="9">
    <location>
        <begin position="278"/>
        <end position="300"/>
    </location>
</feature>
<dbReference type="OMA" id="CTWIGTN"/>
<feature type="transmembrane region" description="Helical" evidence="9">
    <location>
        <begin position="140"/>
        <end position="160"/>
    </location>
</feature>
<keyword evidence="5 9" id="KW-1003">Cell membrane</keyword>
<keyword evidence="11" id="KW-1185">Reference proteome</keyword>